<dbReference type="InterPro" id="IPR051657">
    <property type="entry name" value="RNF168/RNF169_E3_ubiq-ligase"/>
</dbReference>
<dbReference type="PANTHER" id="PTHR23328:SF0">
    <property type="entry name" value="RING-TYPE DOMAIN-CONTAINING PROTEIN"/>
    <property type="match status" value="1"/>
</dbReference>
<dbReference type="GO" id="GO:0061630">
    <property type="term" value="F:ubiquitin protein ligase activity"/>
    <property type="evidence" value="ECO:0007669"/>
    <property type="project" value="UniProtKB-EC"/>
</dbReference>
<dbReference type="GO" id="GO:0006302">
    <property type="term" value="P:double-strand break repair"/>
    <property type="evidence" value="ECO:0007669"/>
    <property type="project" value="TreeGrafter"/>
</dbReference>
<dbReference type="InterPro" id="IPR001841">
    <property type="entry name" value="Znf_RING"/>
</dbReference>
<dbReference type="GO" id="GO:0035861">
    <property type="term" value="C:site of double-strand break"/>
    <property type="evidence" value="ECO:0007669"/>
    <property type="project" value="TreeGrafter"/>
</dbReference>
<evidence type="ECO:0000313" key="15">
    <source>
        <dbReference type="Proteomes" id="UP001445076"/>
    </source>
</evidence>
<feature type="region of interest" description="Disordered" evidence="12">
    <location>
        <begin position="549"/>
        <end position="598"/>
    </location>
</feature>
<feature type="compositionally biased region" description="Basic and acidic residues" evidence="12">
    <location>
        <begin position="220"/>
        <end position="232"/>
    </location>
</feature>
<organism evidence="14 15">
    <name type="scientific">Cherax quadricarinatus</name>
    <name type="common">Australian red claw crayfish</name>
    <dbReference type="NCBI Taxonomy" id="27406"/>
    <lineage>
        <taxon>Eukaryota</taxon>
        <taxon>Metazoa</taxon>
        <taxon>Ecdysozoa</taxon>
        <taxon>Arthropoda</taxon>
        <taxon>Crustacea</taxon>
        <taxon>Multicrustacea</taxon>
        <taxon>Malacostraca</taxon>
        <taxon>Eumalacostraca</taxon>
        <taxon>Eucarida</taxon>
        <taxon>Decapoda</taxon>
        <taxon>Pleocyemata</taxon>
        <taxon>Astacidea</taxon>
        <taxon>Parastacoidea</taxon>
        <taxon>Parastacidae</taxon>
        <taxon>Cherax</taxon>
    </lineage>
</organism>
<evidence type="ECO:0000259" key="13">
    <source>
        <dbReference type="PROSITE" id="PS50089"/>
    </source>
</evidence>
<feature type="compositionally biased region" description="Basic residues" evidence="12">
    <location>
        <begin position="558"/>
        <end position="568"/>
    </location>
</feature>
<keyword evidence="15" id="KW-1185">Reference proteome</keyword>
<evidence type="ECO:0000256" key="7">
    <source>
        <dbReference type="ARBA" id="ARBA00022771"/>
    </source>
</evidence>
<feature type="region of interest" description="Disordered" evidence="12">
    <location>
        <begin position="220"/>
        <end position="247"/>
    </location>
</feature>
<dbReference type="GO" id="GO:0031491">
    <property type="term" value="F:nucleosome binding"/>
    <property type="evidence" value="ECO:0007669"/>
    <property type="project" value="TreeGrafter"/>
</dbReference>
<dbReference type="AlphaFoldDB" id="A0AAW0WN41"/>
<feature type="compositionally biased region" description="Acidic residues" evidence="12">
    <location>
        <begin position="408"/>
        <end position="419"/>
    </location>
</feature>
<comment type="catalytic activity">
    <reaction evidence="1">
        <text>S-ubiquitinyl-[E2 ubiquitin-conjugating enzyme]-L-cysteine + [acceptor protein]-L-lysine = [E2 ubiquitin-conjugating enzyme]-L-cysteine + N(6)-ubiquitinyl-[acceptor protein]-L-lysine.</text>
        <dbReference type="EC" id="2.3.2.27"/>
    </reaction>
</comment>
<keyword evidence="5" id="KW-0479">Metal-binding</keyword>
<dbReference type="SUPFAM" id="SSF57850">
    <property type="entry name" value="RING/U-box"/>
    <property type="match status" value="1"/>
</dbReference>
<keyword evidence="9" id="KW-0862">Zinc</keyword>
<feature type="region of interest" description="Disordered" evidence="12">
    <location>
        <begin position="308"/>
        <end position="329"/>
    </location>
</feature>
<dbReference type="Pfam" id="PF00097">
    <property type="entry name" value="zf-C3HC4"/>
    <property type="match status" value="1"/>
</dbReference>
<dbReference type="EMBL" id="JARKIK010000071">
    <property type="protein sequence ID" value="KAK8728727.1"/>
    <property type="molecule type" value="Genomic_DNA"/>
</dbReference>
<evidence type="ECO:0000256" key="1">
    <source>
        <dbReference type="ARBA" id="ARBA00000900"/>
    </source>
</evidence>
<gene>
    <name evidence="14" type="ORF">OTU49_009115</name>
</gene>
<dbReference type="PROSITE" id="PS50089">
    <property type="entry name" value="ZF_RING_2"/>
    <property type="match status" value="1"/>
</dbReference>
<evidence type="ECO:0000313" key="14">
    <source>
        <dbReference type="EMBL" id="KAK8728727.1"/>
    </source>
</evidence>
<comment type="caution">
    <text evidence="14">The sequence shown here is derived from an EMBL/GenBank/DDBJ whole genome shotgun (WGS) entry which is preliminary data.</text>
</comment>
<keyword evidence="7 11" id="KW-0863">Zinc-finger</keyword>
<protein>
    <recommendedName>
        <fullName evidence="3">RING-type E3 ubiquitin transferase</fullName>
        <ecNumber evidence="3">2.3.2.27</ecNumber>
    </recommendedName>
</protein>
<name>A0AAW0WN41_CHEQU</name>
<evidence type="ECO:0000256" key="2">
    <source>
        <dbReference type="ARBA" id="ARBA00004123"/>
    </source>
</evidence>
<evidence type="ECO:0000256" key="3">
    <source>
        <dbReference type="ARBA" id="ARBA00012483"/>
    </source>
</evidence>
<dbReference type="InterPro" id="IPR013083">
    <property type="entry name" value="Znf_RING/FYVE/PHD"/>
</dbReference>
<proteinExistence type="predicted"/>
<keyword evidence="6" id="KW-0227">DNA damage</keyword>
<evidence type="ECO:0000256" key="12">
    <source>
        <dbReference type="SAM" id="MobiDB-lite"/>
    </source>
</evidence>
<keyword evidence="8" id="KW-0833">Ubl conjugation pathway</keyword>
<dbReference type="Proteomes" id="UP001445076">
    <property type="component" value="Unassembled WGS sequence"/>
</dbReference>
<sequence length="598" mass="67400">MATLTDVSLSSTLAKTQLSLADVMCPICLSILVEPVTLPCSHSLCRPCFNQHLAKTSLECPICRRRISVWVRHTAKAKRLVNTKLWKKILENFADKVEARLHGVDDSDTDEKIVPVHHVSAPGEIRQEYEALLAQQLQEAALEKSQEELASNKLIQQLQEEEKMQLRERRKQQELMADGDAAVAEQVKEAENILFKEEMKQIQQLCARDEDFARQIEEAEREKVQKRTKQADKGGNMTNKSVATPRGPMDVYIDKMEAASQDINTPTTSTSILGTSSTSSSRLHILSKILNNRSDRLDYGLGRQLREITSQSSESEPEDTTLASPLRKRRKTISMFGKENMQKKKKNSICVCEKEKGKLIANKTYNSPDIDSFNGAIATMNYESIHSSPDIDNYNGVIGVNYNHVSEKDEDSDETDSEELDHTKSHPVIMGDDSNLVGSYNGSQVNGHHKILKGNTDICHSDESDDNQIERVSEAYDIPACNQSLEWKTLTDITPMLTSQEGNPELLAALVAEQCEAEARLKQEAEDHLLAETLQREFNKERKLINRSRGSEDEYKLRNRKNSHKSHKASSVLVGKSSQKKNRQPTLKESMAKHCRTK</sequence>
<feature type="region of interest" description="Disordered" evidence="12">
    <location>
        <begin position="407"/>
        <end position="434"/>
    </location>
</feature>
<dbReference type="EC" id="2.3.2.27" evidence="3"/>
<dbReference type="GO" id="GO:0005634">
    <property type="term" value="C:nucleus"/>
    <property type="evidence" value="ECO:0007669"/>
    <property type="project" value="UniProtKB-SubCell"/>
</dbReference>
<evidence type="ECO:0000256" key="11">
    <source>
        <dbReference type="PROSITE-ProRule" id="PRU00175"/>
    </source>
</evidence>
<dbReference type="Gene3D" id="3.30.40.10">
    <property type="entry name" value="Zinc/RING finger domain, C3HC4 (zinc finger)"/>
    <property type="match status" value="1"/>
</dbReference>
<dbReference type="CDD" id="cd16550">
    <property type="entry name" value="RING-HC_RNF168"/>
    <property type="match status" value="1"/>
</dbReference>
<evidence type="ECO:0000256" key="9">
    <source>
        <dbReference type="ARBA" id="ARBA00022833"/>
    </source>
</evidence>
<comment type="subcellular location">
    <subcellularLocation>
        <location evidence="2">Nucleus</location>
    </subcellularLocation>
</comment>
<dbReference type="SMART" id="SM00184">
    <property type="entry name" value="RING"/>
    <property type="match status" value="1"/>
</dbReference>
<dbReference type="InterPro" id="IPR018957">
    <property type="entry name" value="Znf_C3HC4_RING-type"/>
</dbReference>
<evidence type="ECO:0000256" key="10">
    <source>
        <dbReference type="ARBA" id="ARBA00023242"/>
    </source>
</evidence>
<dbReference type="PANTHER" id="PTHR23328">
    <property type="entry name" value="RING-TYPE DOMAIN-CONTAINING PROTEIN"/>
    <property type="match status" value="1"/>
</dbReference>
<dbReference type="GO" id="GO:0008270">
    <property type="term" value="F:zinc ion binding"/>
    <property type="evidence" value="ECO:0007669"/>
    <property type="project" value="UniProtKB-KW"/>
</dbReference>
<evidence type="ECO:0000256" key="5">
    <source>
        <dbReference type="ARBA" id="ARBA00022723"/>
    </source>
</evidence>
<keyword evidence="10" id="KW-0539">Nucleus</keyword>
<evidence type="ECO:0000256" key="6">
    <source>
        <dbReference type="ARBA" id="ARBA00022763"/>
    </source>
</evidence>
<reference evidence="14 15" key="1">
    <citation type="journal article" date="2024" name="BMC Genomics">
        <title>Genome assembly of redclaw crayfish (Cherax quadricarinatus) provides insights into its immune adaptation and hypoxia tolerance.</title>
        <authorList>
            <person name="Liu Z."/>
            <person name="Zheng J."/>
            <person name="Li H."/>
            <person name="Fang K."/>
            <person name="Wang S."/>
            <person name="He J."/>
            <person name="Zhou D."/>
            <person name="Weng S."/>
            <person name="Chi M."/>
            <person name="Gu Z."/>
            <person name="He J."/>
            <person name="Li F."/>
            <person name="Wang M."/>
        </authorList>
    </citation>
    <scope>NUCLEOTIDE SEQUENCE [LARGE SCALE GENOMIC DNA]</scope>
    <source>
        <strain evidence="14">ZL_2023a</strain>
    </source>
</reference>
<feature type="domain" description="RING-type" evidence="13">
    <location>
        <begin position="25"/>
        <end position="64"/>
    </location>
</feature>
<dbReference type="CDD" id="cd22249">
    <property type="entry name" value="UDM1_RNF168_RNF169-like"/>
    <property type="match status" value="1"/>
</dbReference>
<keyword evidence="4" id="KW-0808">Transferase</keyword>
<evidence type="ECO:0000256" key="8">
    <source>
        <dbReference type="ARBA" id="ARBA00022786"/>
    </source>
</evidence>
<accession>A0AAW0WN41</accession>
<evidence type="ECO:0000256" key="4">
    <source>
        <dbReference type="ARBA" id="ARBA00022679"/>
    </source>
</evidence>
<dbReference type="CDD" id="cd21932">
    <property type="entry name" value="MIU2_RNF168-like"/>
    <property type="match status" value="1"/>
</dbReference>